<comment type="caution">
    <text evidence="5">The sequence shown here is derived from an EMBL/GenBank/DDBJ whole genome shotgun (WGS) entry which is preliminary data.</text>
</comment>
<feature type="signal peptide" evidence="3">
    <location>
        <begin position="1"/>
        <end position="24"/>
    </location>
</feature>
<dbReference type="EMBL" id="VKAC01000008">
    <property type="protein sequence ID" value="TXR55499.1"/>
    <property type="molecule type" value="Genomic_DNA"/>
</dbReference>
<dbReference type="PROSITE" id="PS01227">
    <property type="entry name" value="UPF0012"/>
    <property type="match status" value="1"/>
</dbReference>
<dbReference type="PROSITE" id="PS50263">
    <property type="entry name" value="CN_HYDROLASE"/>
    <property type="match status" value="1"/>
</dbReference>
<sequence>MRTTTTRVAACQLAPAIADLPANAEVSAAAARAAISEGADVVVLPELVTSGYVFTSREEARTVAVTPEHGVFAAWAAACTAREGAVVVGGFCELGDDDLLYNSAAVVDASGVRAVYRKAHLWDREKLVFTPGSAAPPVVDTAHGRIAVMVCYDLEFPEWTRTAALAGADLIAVPTNWPLVPRPDGERVPEVVIAMAAARVNHVAIACADRSGTERGVDWNEGTSVVSSDGWVVSEVGTGTGVAWADLDLTASRDKRLTEHAHLMNDRRPDLYRAVSPAS</sequence>
<keyword evidence="2 5" id="KW-0378">Hydrolase</keyword>
<dbReference type="InterPro" id="IPR003010">
    <property type="entry name" value="C-N_Hydrolase"/>
</dbReference>
<reference evidence="5 6" key="1">
    <citation type="submission" date="2019-07" db="EMBL/GenBank/DDBJ databases">
        <title>Quadrisphaera sp. strain DD2A genome sequencing and assembly.</title>
        <authorList>
            <person name="Kim I."/>
        </authorList>
    </citation>
    <scope>NUCLEOTIDE SEQUENCE [LARGE SCALE GENOMIC DNA]</scope>
    <source>
        <strain evidence="5 6">DD2A</strain>
    </source>
</reference>
<evidence type="ECO:0000256" key="3">
    <source>
        <dbReference type="SAM" id="SignalP"/>
    </source>
</evidence>
<evidence type="ECO:0000313" key="6">
    <source>
        <dbReference type="Proteomes" id="UP000321234"/>
    </source>
</evidence>
<organism evidence="5 6">
    <name type="scientific">Quadrisphaera setariae</name>
    <dbReference type="NCBI Taxonomy" id="2593304"/>
    <lineage>
        <taxon>Bacteria</taxon>
        <taxon>Bacillati</taxon>
        <taxon>Actinomycetota</taxon>
        <taxon>Actinomycetes</taxon>
        <taxon>Kineosporiales</taxon>
        <taxon>Kineosporiaceae</taxon>
        <taxon>Quadrisphaera</taxon>
    </lineage>
</organism>
<accession>A0A5C8ZDX9</accession>
<dbReference type="PANTHER" id="PTHR43674">
    <property type="entry name" value="NITRILASE C965.09-RELATED"/>
    <property type="match status" value="1"/>
</dbReference>
<protein>
    <submittedName>
        <fullName evidence="5">Hydrolase</fullName>
    </submittedName>
</protein>
<keyword evidence="3" id="KW-0732">Signal</keyword>
<feature type="chain" id="PRO_5039082699" evidence="3">
    <location>
        <begin position="25"/>
        <end position="279"/>
    </location>
</feature>
<feature type="domain" description="CN hydrolase" evidence="4">
    <location>
        <begin position="6"/>
        <end position="249"/>
    </location>
</feature>
<dbReference type="InterPro" id="IPR036526">
    <property type="entry name" value="C-N_Hydrolase_sf"/>
</dbReference>
<keyword evidence="6" id="KW-1185">Reference proteome</keyword>
<dbReference type="GO" id="GO:0033388">
    <property type="term" value="P:putrescine biosynthetic process from arginine"/>
    <property type="evidence" value="ECO:0007669"/>
    <property type="project" value="TreeGrafter"/>
</dbReference>
<dbReference type="SUPFAM" id="SSF56317">
    <property type="entry name" value="Carbon-nitrogen hydrolase"/>
    <property type="match status" value="1"/>
</dbReference>
<proteinExistence type="inferred from homology"/>
<dbReference type="InterPro" id="IPR050345">
    <property type="entry name" value="Aliph_Amidase/BUP"/>
</dbReference>
<dbReference type="GO" id="GO:0050126">
    <property type="term" value="F:N-carbamoylputrescine amidase activity"/>
    <property type="evidence" value="ECO:0007669"/>
    <property type="project" value="TreeGrafter"/>
</dbReference>
<dbReference type="Proteomes" id="UP000321234">
    <property type="component" value="Unassembled WGS sequence"/>
</dbReference>
<dbReference type="Gene3D" id="3.60.110.10">
    <property type="entry name" value="Carbon-nitrogen hydrolase"/>
    <property type="match status" value="1"/>
</dbReference>
<dbReference type="OrthoDB" id="9811121at2"/>
<evidence type="ECO:0000256" key="2">
    <source>
        <dbReference type="ARBA" id="ARBA00022801"/>
    </source>
</evidence>
<comment type="similarity">
    <text evidence="1">Belongs to the carbon-nitrogen hydrolase superfamily. NIT1/NIT2 family.</text>
</comment>
<dbReference type="InterPro" id="IPR001110">
    <property type="entry name" value="UPF0012_CS"/>
</dbReference>
<name>A0A5C8ZDX9_9ACTN</name>
<evidence type="ECO:0000259" key="4">
    <source>
        <dbReference type="PROSITE" id="PS50263"/>
    </source>
</evidence>
<dbReference type="AlphaFoldDB" id="A0A5C8ZDX9"/>
<dbReference type="Pfam" id="PF00795">
    <property type="entry name" value="CN_hydrolase"/>
    <property type="match status" value="1"/>
</dbReference>
<dbReference type="RefSeq" id="WP_147927075.1">
    <property type="nucleotide sequence ID" value="NZ_VKAC01000008.1"/>
</dbReference>
<evidence type="ECO:0000313" key="5">
    <source>
        <dbReference type="EMBL" id="TXR55499.1"/>
    </source>
</evidence>
<evidence type="ECO:0000256" key="1">
    <source>
        <dbReference type="ARBA" id="ARBA00010613"/>
    </source>
</evidence>
<dbReference type="PANTHER" id="PTHR43674:SF2">
    <property type="entry name" value="BETA-UREIDOPROPIONASE"/>
    <property type="match status" value="1"/>
</dbReference>
<gene>
    <name evidence="5" type="ORF">FMM08_14405</name>
</gene>